<dbReference type="Gene3D" id="3.40.30.10">
    <property type="entry name" value="Glutaredoxin"/>
    <property type="match status" value="1"/>
</dbReference>
<keyword evidence="6" id="KW-1185">Reference proteome</keyword>
<keyword evidence="1 2" id="KW-0560">Oxidoreductase</keyword>
<protein>
    <recommendedName>
        <fullName evidence="4">Thioredoxin domain-containing protein</fullName>
    </recommendedName>
</protein>
<name>A0A8C7ST57_ONCMY</name>
<reference evidence="5" key="2">
    <citation type="submission" date="2025-08" db="UniProtKB">
        <authorList>
            <consortium name="Ensembl"/>
        </authorList>
    </citation>
    <scope>IDENTIFICATION</scope>
</reference>
<dbReference type="GO" id="GO:0005739">
    <property type="term" value="C:mitochondrion"/>
    <property type="evidence" value="ECO:0007669"/>
    <property type="project" value="TreeGrafter"/>
</dbReference>
<feature type="domain" description="Thioredoxin" evidence="4">
    <location>
        <begin position="1"/>
        <end position="147"/>
    </location>
</feature>
<dbReference type="PROSITE" id="PS51352">
    <property type="entry name" value="THIOREDOXIN_2"/>
    <property type="match status" value="1"/>
</dbReference>
<dbReference type="InterPro" id="IPR036249">
    <property type="entry name" value="Thioredoxin-like_sf"/>
</dbReference>
<evidence type="ECO:0000256" key="3">
    <source>
        <dbReference type="PIRSR" id="PIRSR000239-1"/>
    </source>
</evidence>
<organism evidence="5 6">
    <name type="scientific">Oncorhynchus mykiss</name>
    <name type="common">Rainbow trout</name>
    <name type="synonym">Salmo gairdneri</name>
    <dbReference type="NCBI Taxonomy" id="8022"/>
    <lineage>
        <taxon>Eukaryota</taxon>
        <taxon>Metazoa</taxon>
        <taxon>Chordata</taxon>
        <taxon>Craniata</taxon>
        <taxon>Vertebrata</taxon>
        <taxon>Euteleostomi</taxon>
        <taxon>Actinopterygii</taxon>
        <taxon>Neopterygii</taxon>
        <taxon>Teleostei</taxon>
        <taxon>Protacanthopterygii</taxon>
        <taxon>Salmoniformes</taxon>
        <taxon>Salmonidae</taxon>
        <taxon>Salmoninae</taxon>
        <taxon>Oncorhynchus</taxon>
    </lineage>
</organism>
<dbReference type="GO" id="GO:0004601">
    <property type="term" value="F:peroxidase activity"/>
    <property type="evidence" value="ECO:0007669"/>
    <property type="project" value="UniProtKB-UniRule"/>
</dbReference>
<comment type="similarity">
    <text evidence="2">Belongs to the peroxiredoxin family.</text>
</comment>
<comment type="function">
    <text evidence="2">Thiol-specific peroxidase that catalyzes the reduction of hydrogen peroxide and organic hydroperoxides to water and alcohols, respectively.</text>
</comment>
<dbReference type="AlphaFoldDB" id="A0A8C7ST57"/>
<sequence length="175" mass="19638">HPPVLTWGVLFSHPQDFTPVCTTELACAAKISFEFKKRNVKMIALSIDSVADHLAWSKDVMPFNSESGCSPLPFPIIADDEGALFSWACWTLMRLTRMAYVKGNISLLKKMKVFVVGPDKMKLSIMYPATTGRNFDELLRVIDSLQLTALEKLATPVDWKINTKYFDQGVTEPPP</sequence>
<dbReference type="PANTHER" id="PTHR43503:SF4">
    <property type="entry name" value="PEROXIREDOXIN-6"/>
    <property type="match status" value="1"/>
</dbReference>
<evidence type="ECO:0000256" key="2">
    <source>
        <dbReference type="PIRNR" id="PIRNR000239"/>
    </source>
</evidence>
<feature type="active site" description="Cysteine sulfenic acid (-SOH) intermediate; for peroxidase activity" evidence="3">
    <location>
        <position position="21"/>
    </location>
</feature>
<keyword evidence="2" id="KW-0676">Redox-active center</keyword>
<dbReference type="PANTHER" id="PTHR43503">
    <property type="entry name" value="MCG48959-RELATED"/>
    <property type="match status" value="1"/>
</dbReference>
<dbReference type="GO" id="GO:0005829">
    <property type="term" value="C:cytosol"/>
    <property type="evidence" value="ECO:0007669"/>
    <property type="project" value="TreeGrafter"/>
</dbReference>
<dbReference type="Pfam" id="PF00578">
    <property type="entry name" value="AhpC-TSA"/>
    <property type="match status" value="1"/>
</dbReference>
<proteinExistence type="inferred from homology"/>
<dbReference type="Proteomes" id="UP000694395">
    <property type="component" value="Chromosome 5"/>
</dbReference>
<dbReference type="InterPro" id="IPR013766">
    <property type="entry name" value="Thioredoxin_domain"/>
</dbReference>
<dbReference type="Ensembl" id="ENSOMYT00000076311.2">
    <property type="protein sequence ID" value="ENSOMYP00000070080.2"/>
    <property type="gene ID" value="ENSOMYG00000032455.2"/>
</dbReference>
<reference evidence="5" key="3">
    <citation type="submission" date="2025-09" db="UniProtKB">
        <authorList>
            <consortium name="Ensembl"/>
        </authorList>
    </citation>
    <scope>IDENTIFICATION</scope>
</reference>
<dbReference type="GeneTree" id="ENSGT00940000171910"/>
<dbReference type="InterPro" id="IPR000866">
    <property type="entry name" value="AhpC/TSA"/>
</dbReference>
<dbReference type="InterPro" id="IPR024706">
    <property type="entry name" value="Peroxiredoxin_AhpC-typ"/>
</dbReference>
<evidence type="ECO:0000256" key="1">
    <source>
        <dbReference type="ARBA" id="ARBA00023002"/>
    </source>
</evidence>
<evidence type="ECO:0000259" key="4">
    <source>
        <dbReference type="PROSITE" id="PS51352"/>
    </source>
</evidence>
<reference evidence="5" key="1">
    <citation type="submission" date="2020-07" db="EMBL/GenBank/DDBJ databases">
        <title>A long reads based de novo assembly of the rainbow trout Arlee double haploid line genome.</title>
        <authorList>
            <person name="Gao G."/>
            <person name="Palti Y."/>
        </authorList>
    </citation>
    <scope>NUCLEOTIDE SEQUENCE [LARGE SCALE GENOMIC DNA]</scope>
</reference>
<keyword evidence="2" id="KW-0049">Antioxidant</keyword>
<evidence type="ECO:0000313" key="6">
    <source>
        <dbReference type="Proteomes" id="UP000694395"/>
    </source>
</evidence>
<accession>A0A8C7ST57</accession>
<evidence type="ECO:0000313" key="5">
    <source>
        <dbReference type="Ensembl" id="ENSOMYP00000070080.2"/>
    </source>
</evidence>
<keyword evidence="2" id="KW-0575">Peroxidase</keyword>
<dbReference type="GO" id="GO:0045454">
    <property type="term" value="P:cell redox homeostasis"/>
    <property type="evidence" value="ECO:0007669"/>
    <property type="project" value="TreeGrafter"/>
</dbReference>
<dbReference type="SUPFAM" id="SSF52833">
    <property type="entry name" value="Thioredoxin-like"/>
    <property type="match status" value="1"/>
</dbReference>
<dbReference type="PIRSF" id="PIRSF000239">
    <property type="entry name" value="AHPC"/>
    <property type="match status" value="1"/>
</dbReference>